<keyword evidence="9" id="KW-0175">Coiled coil</keyword>
<dbReference type="Pfam" id="PF10451">
    <property type="entry name" value="Stn1"/>
    <property type="match status" value="1"/>
</dbReference>
<evidence type="ECO:0000256" key="2">
    <source>
        <dbReference type="ARBA" id="ARBA00004574"/>
    </source>
</evidence>
<dbReference type="Gene3D" id="2.40.50.140">
    <property type="entry name" value="Nucleic acid-binding proteins"/>
    <property type="match status" value="1"/>
</dbReference>
<name>A0AAN6LYW4_9PLEO</name>
<dbReference type="Proteomes" id="UP001280581">
    <property type="component" value="Unassembled WGS sequence"/>
</dbReference>
<keyword evidence="12" id="KW-1185">Reference proteome</keyword>
<proteinExistence type="predicted"/>
<evidence type="ECO:0000256" key="7">
    <source>
        <dbReference type="ARBA" id="ARBA00023242"/>
    </source>
</evidence>
<protein>
    <recommendedName>
        <fullName evidence="3">CST complex subunit STN1</fullName>
    </recommendedName>
    <alternativeName>
        <fullName evidence="8">Suppressor of cdc thirteen homolog</fullName>
    </alternativeName>
</protein>
<dbReference type="PANTHER" id="PTHR13989">
    <property type="entry name" value="REPLICATION PROTEIN A-RELATED"/>
    <property type="match status" value="1"/>
</dbReference>
<dbReference type="AlphaFoldDB" id="A0AAN6LYW4"/>
<dbReference type="EMBL" id="WVTA01000005">
    <property type="protein sequence ID" value="KAK3210062.1"/>
    <property type="molecule type" value="Genomic_DNA"/>
</dbReference>
<evidence type="ECO:0000313" key="12">
    <source>
        <dbReference type="Proteomes" id="UP001280581"/>
    </source>
</evidence>
<sequence length="257" mass="29737">MSTHRPTQDYRLYPAFCFQVSPTFNDWVKMTAADVQQLRREPDFMIPHTYFYLNHPIRYIHLVGVVVAINDINPRYATLTLDDGSGATIEARIKRSAPDLPNPLDTSSKTQVDNLNVLSRLGQFDITVDGKPVDIGTVIKAKGTVSEFRGSKQLDLKRIWIVSTTNQEVNFWTDLALFKSQVLGKKWHLSKPEGERIKRERKAEQRRLQEYERQKAVHEAKKAEHRKARADHLAQREARVEMRRRKEEMIMNAGALL</sequence>
<dbReference type="GO" id="GO:0003677">
    <property type="term" value="F:DNA binding"/>
    <property type="evidence" value="ECO:0007669"/>
    <property type="project" value="UniProtKB-KW"/>
</dbReference>
<evidence type="ECO:0000256" key="9">
    <source>
        <dbReference type="SAM" id="Coils"/>
    </source>
</evidence>
<comment type="subcellular location">
    <subcellularLocation>
        <location evidence="2">Chromosome</location>
        <location evidence="2">Telomere</location>
    </subcellularLocation>
    <subcellularLocation>
        <location evidence="1">Nucleus</location>
    </subcellularLocation>
</comment>
<reference evidence="11 12" key="1">
    <citation type="submission" date="2021-02" db="EMBL/GenBank/DDBJ databases">
        <title>Genome assembly of Pseudopithomyces chartarum.</title>
        <authorList>
            <person name="Jauregui R."/>
            <person name="Singh J."/>
            <person name="Voisey C."/>
        </authorList>
    </citation>
    <scope>NUCLEOTIDE SEQUENCE [LARGE SCALE GENOMIC DNA]</scope>
    <source>
        <strain evidence="11 12">AGR01</strain>
    </source>
</reference>
<organism evidence="11 12">
    <name type="scientific">Pseudopithomyces chartarum</name>
    <dbReference type="NCBI Taxonomy" id="1892770"/>
    <lineage>
        <taxon>Eukaryota</taxon>
        <taxon>Fungi</taxon>
        <taxon>Dikarya</taxon>
        <taxon>Ascomycota</taxon>
        <taxon>Pezizomycotina</taxon>
        <taxon>Dothideomycetes</taxon>
        <taxon>Pleosporomycetidae</taxon>
        <taxon>Pleosporales</taxon>
        <taxon>Massarineae</taxon>
        <taxon>Didymosphaeriaceae</taxon>
        <taxon>Pseudopithomyces</taxon>
    </lineage>
</organism>
<dbReference type="InterPro" id="IPR040260">
    <property type="entry name" value="RFA2-like"/>
</dbReference>
<feature type="coiled-coil region" evidence="9">
    <location>
        <begin position="194"/>
        <end position="228"/>
    </location>
</feature>
<evidence type="ECO:0000256" key="5">
    <source>
        <dbReference type="ARBA" id="ARBA00022895"/>
    </source>
</evidence>
<evidence type="ECO:0000256" key="3">
    <source>
        <dbReference type="ARBA" id="ARBA00017411"/>
    </source>
</evidence>
<dbReference type="InterPro" id="IPR018856">
    <property type="entry name" value="Stn1_N"/>
</dbReference>
<dbReference type="GO" id="GO:0000781">
    <property type="term" value="C:chromosome, telomeric region"/>
    <property type="evidence" value="ECO:0007669"/>
    <property type="project" value="UniProtKB-SubCell"/>
</dbReference>
<evidence type="ECO:0000256" key="4">
    <source>
        <dbReference type="ARBA" id="ARBA00022454"/>
    </source>
</evidence>
<keyword evidence="6" id="KW-0238">DNA-binding</keyword>
<gene>
    <name evidence="11" type="ORF">GRF29_44g1522533</name>
</gene>
<evidence type="ECO:0000256" key="8">
    <source>
        <dbReference type="ARBA" id="ARBA00030039"/>
    </source>
</evidence>
<feature type="domain" description="CST complex subunit Stn1 N-terminal" evidence="10">
    <location>
        <begin position="48"/>
        <end position="94"/>
    </location>
</feature>
<evidence type="ECO:0000256" key="1">
    <source>
        <dbReference type="ARBA" id="ARBA00004123"/>
    </source>
</evidence>
<keyword evidence="4" id="KW-0158">Chromosome</keyword>
<comment type="caution">
    <text evidence="11">The sequence shown here is derived from an EMBL/GenBank/DDBJ whole genome shotgun (WGS) entry which is preliminary data.</text>
</comment>
<keyword evidence="5" id="KW-0779">Telomere</keyword>
<evidence type="ECO:0000256" key="6">
    <source>
        <dbReference type="ARBA" id="ARBA00023125"/>
    </source>
</evidence>
<accession>A0AAN6LYW4</accession>
<dbReference type="CDD" id="cd03524">
    <property type="entry name" value="RPA2_OBF_family"/>
    <property type="match status" value="1"/>
</dbReference>
<dbReference type="GO" id="GO:0005634">
    <property type="term" value="C:nucleus"/>
    <property type="evidence" value="ECO:0007669"/>
    <property type="project" value="UniProtKB-SubCell"/>
</dbReference>
<dbReference type="InterPro" id="IPR012340">
    <property type="entry name" value="NA-bd_OB-fold"/>
</dbReference>
<evidence type="ECO:0000259" key="10">
    <source>
        <dbReference type="Pfam" id="PF10451"/>
    </source>
</evidence>
<dbReference type="SUPFAM" id="SSF50249">
    <property type="entry name" value="Nucleic acid-binding proteins"/>
    <property type="match status" value="1"/>
</dbReference>
<keyword evidence="7" id="KW-0539">Nucleus</keyword>
<evidence type="ECO:0000313" key="11">
    <source>
        <dbReference type="EMBL" id="KAK3210062.1"/>
    </source>
</evidence>
<dbReference type="CDD" id="cd22249">
    <property type="entry name" value="UDM1_RNF168_RNF169-like"/>
    <property type="match status" value="1"/>
</dbReference>
<dbReference type="PANTHER" id="PTHR13989:SF33">
    <property type="entry name" value="CST COMPLEX SUBUNIT STN1"/>
    <property type="match status" value="1"/>
</dbReference>